<organism evidence="1 2">
    <name type="scientific">Achromobacter denitrificans</name>
    <name type="common">Alcaligenes denitrificans</name>
    <dbReference type="NCBI Taxonomy" id="32002"/>
    <lineage>
        <taxon>Bacteria</taxon>
        <taxon>Pseudomonadati</taxon>
        <taxon>Pseudomonadota</taxon>
        <taxon>Betaproteobacteria</taxon>
        <taxon>Burkholderiales</taxon>
        <taxon>Alcaligenaceae</taxon>
        <taxon>Achromobacter</taxon>
    </lineage>
</organism>
<dbReference type="Pfam" id="PF02515">
    <property type="entry name" value="CoA_transf_3"/>
    <property type="match status" value="1"/>
</dbReference>
<dbReference type="Proteomes" id="UP000509782">
    <property type="component" value="Chromosome"/>
</dbReference>
<dbReference type="GO" id="GO:0016740">
    <property type="term" value="F:transferase activity"/>
    <property type="evidence" value="ECO:0007669"/>
    <property type="project" value="UniProtKB-KW"/>
</dbReference>
<reference evidence="1 2" key="1">
    <citation type="submission" date="2020-05" db="EMBL/GenBank/DDBJ databases">
        <title>FDA dAtabase for Regulatory Grade micrObial Sequences (FDA-ARGOS): Supporting development and validation of Infectious Disease Dx tests.</title>
        <authorList>
            <person name="Sproer C."/>
            <person name="Gronow S."/>
            <person name="Severitt S."/>
            <person name="Schroder I."/>
            <person name="Tallon L."/>
            <person name="Sadzewicz L."/>
            <person name="Zhao X."/>
            <person name="Vavikolanu K."/>
            <person name="Mehta A."/>
            <person name="Aluvathingal J."/>
            <person name="Nadendla S."/>
            <person name="Myers T."/>
            <person name="Yan Y."/>
            <person name="Sichtig H."/>
        </authorList>
    </citation>
    <scope>NUCLEOTIDE SEQUENCE [LARGE SCALE GENOMIC DNA]</scope>
    <source>
        <strain evidence="1 2">FDAARGOS_787</strain>
    </source>
</reference>
<dbReference type="PANTHER" id="PTHR48228:SF5">
    <property type="entry name" value="ALPHA-METHYLACYL-COA RACEMASE"/>
    <property type="match status" value="1"/>
</dbReference>
<evidence type="ECO:0000313" key="1">
    <source>
        <dbReference type="EMBL" id="QKQ51176.1"/>
    </source>
</evidence>
<sequence>MPNALTGLKVIELSAFVAAPLGGLTLAQLGADVIRIDPPQGGLDYRRWPVAADGTSLFWHGLNKSKRSVAIDTATQEGRELAQALILAPEENGNILLTNFPARGFLDYAVLAARCPRLIQLTVTGDRQGRSAVDYTVNPRLGFPGLTGPEGDDQPCNHVLPAWDLITGHLAVIGILAAERSRRTSGQGQSVSLALEDAALAMTSHLGLLTEAQLGMRRDKYGNYLYGAFGRDFLTADGERIMIVGLTLKQWRALCKSTGLQAALDALATELGLDFGREGDRFLGRHGIADLVAAWCRRHSLAQIIASFERDGVCWSRYQSLQQGLQDSGPQSLMANPLLTMIHQPSIGNHLAAGLALQFSATGHEAPRPAPALGVHTAEVLSEMLGMNDAQIGALAQRHIVMCAA</sequence>
<dbReference type="AlphaFoldDB" id="A0A6N0JX37"/>
<name>A0A6N0JX37_ACHDE</name>
<dbReference type="EMBL" id="CP054569">
    <property type="protein sequence ID" value="QKQ51176.1"/>
    <property type="molecule type" value="Genomic_DNA"/>
</dbReference>
<dbReference type="Gene3D" id="3.30.1540.10">
    <property type="entry name" value="formyl-coa transferase, domain 3"/>
    <property type="match status" value="1"/>
</dbReference>
<dbReference type="InterPro" id="IPR044855">
    <property type="entry name" value="CoA-Trfase_III_dom3_sf"/>
</dbReference>
<dbReference type="Gene3D" id="3.40.50.10540">
    <property type="entry name" value="Crotonobetainyl-coa:carnitine coa-transferase, domain 1"/>
    <property type="match status" value="1"/>
</dbReference>
<dbReference type="InterPro" id="IPR050509">
    <property type="entry name" value="CoA-transferase_III"/>
</dbReference>
<proteinExistence type="predicted"/>
<dbReference type="PANTHER" id="PTHR48228">
    <property type="entry name" value="SUCCINYL-COA--D-CITRAMALATE COA-TRANSFERASE"/>
    <property type="match status" value="1"/>
</dbReference>
<protein>
    <submittedName>
        <fullName evidence="1">CoA transferase</fullName>
    </submittedName>
</protein>
<dbReference type="InterPro" id="IPR003673">
    <property type="entry name" value="CoA-Trfase_fam_III"/>
</dbReference>
<dbReference type="SUPFAM" id="SSF89796">
    <property type="entry name" value="CoA-transferase family III (CaiB/BaiF)"/>
    <property type="match status" value="1"/>
</dbReference>
<evidence type="ECO:0000313" key="2">
    <source>
        <dbReference type="Proteomes" id="UP000509782"/>
    </source>
</evidence>
<dbReference type="InterPro" id="IPR023606">
    <property type="entry name" value="CoA-Trfase_III_dom_1_sf"/>
</dbReference>
<accession>A0A6N0JX37</accession>
<keyword evidence="1" id="KW-0808">Transferase</keyword>
<gene>
    <name evidence="1" type="ORF">FOC81_05510</name>
</gene>